<keyword evidence="1" id="KW-0812">Transmembrane</keyword>
<proteinExistence type="predicted"/>
<feature type="transmembrane region" description="Helical" evidence="1">
    <location>
        <begin position="98"/>
        <end position="115"/>
    </location>
</feature>
<dbReference type="AlphaFoldDB" id="A0A161MIH7"/>
<dbReference type="GO" id="GO:0016740">
    <property type="term" value="F:transferase activity"/>
    <property type="evidence" value="ECO:0007669"/>
    <property type="project" value="UniProtKB-KW"/>
</dbReference>
<sequence length="153" mass="17470">MYFWGTHAGRTILCYNNPRGRIVRWLLMAVITGILAGHLCGWSKEGGSMPLNKNLWTVSFALATSSMAFCMKSILFLLIDCKRWWTGAPFHQVGKNAILIYIGSIITKNAIPWNWTPLDKTTHAHTLWMNVWSTSLWIIIALLLDNWSVYITI</sequence>
<reference evidence="2" key="2">
    <citation type="journal article" date="2017" name="J. Med. Entomol.">
        <title>Transcriptome Analysis of the Triatoma infestans (Hemiptera: Reduviidae) Integument.</title>
        <authorList>
            <person name="Calderon-Fernandez G.M."/>
            <person name="Moriconi D.E."/>
            <person name="Dulbecco A.B."/>
            <person name="Juarez M.P."/>
        </authorList>
    </citation>
    <scope>NUCLEOTIDE SEQUENCE</scope>
    <source>
        <strain evidence="2">Int1</strain>
        <tissue evidence="2">Integument</tissue>
    </source>
</reference>
<keyword evidence="1" id="KW-0472">Membrane</keyword>
<evidence type="ECO:0000256" key="1">
    <source>
        <dbReference type="SAM" id="Phobius"/>
    </source>
</evidence>
<dbReference type="PANTHER" id="PTHR31061">
    <property type="entry name" value="LD22376P"/>
    <property type="match status" value="1"/>
</dbReference>
<keyword evidence="2" id="KW-0808">Transferase</keyword>
<feature type="transmembrane region" description="Helical" evidence="1">
    <location>
        <begin position="25"/>
        <end position="44"/>
    </location>
</feature>
<accession>A0A161MIH7</accession>
<dbReference type="EMBL" id="GEMB01001718">
    <property type="protein sequence ID" value="JAS01446.1"/>
    <property type="molecule type" value="Transcribed_RNA"/>
</dbReference>
<feature type="transmembrane region" description="Helical" evidence="1">
    <location>
        <begin position="56"/>
        <end position="78"/>
    </location>
</feature>
<name>A0A161MIH7_TRIIF</name>
<protein>
    <submittedName>
        <fullName evidence="2">Heparan-alpha-glucosaminide n-acetyltransferase-like protein</fullName>
    </submittedName>
</protein>
<keyword evidence="1" id="KW-1133">Transmembrane helix</keyword>
<reference evidence="2" key="1">
    <citation type="submission" date="2016-04" db="EMBL/GenBank/DDBJ databases">
        <authorList>
            <person name="Calderon-Fernandez G.M.Sr."/>
        </authorList>
    </citation>
    <scope>NUCLEOTIDE SEQUENCE</scope>
    <source>
        <strain evidence="2">Int1</strain>
        <tissue evidence="2">Integument</tissue>
    </source>
</reference>
<dbReference type="PANTHER" id="PTHR31061:SF24">
    <property type="entry name" value="LD22376P"/>
    <property type="match status" value="1"/>
</dbReference>
<feature type="transmembrane region" description="Helical" evidence="1">
    <location>
        <begin position="127"/>
        <end position="144"/>
    </location>
</feature>
<organism evidence="2">
    <name type="scientific">Triatoma infestans</name>
    <name type="common">Assassin bug</name>
    <dbReference type="NCBI Taxonomy" id="30076"/>
    <lineage>
        <taxon>Eukaryota</taxon>
        <taxon>Metazoa</taxon>
        <taxon>Ecdysozoa</taxon>
        <taxon>Arthropoda</taxon>
        <taxon>Hexapoda</taxon>
        <taxon>Insecta</taxon>
        <taxon>Pterygota</taxon>
        <taxon>Neoptera</taxon>
        <taxon>Paraneoptera</taxon>
        <taxon>Hemiptera</taxon>
        <taxon>Heteroptera</taxon>
        <taxon>Panheteroptera</taxon>
        <taxon>Cimicomorpha</taxon>
        <taxon>Reduviidae</taxon>
        <taxon>Triatominae</taxon>
        <taxon>Triatoma</taxon>
    </lineage>
</organism>
<evidence type="ECO:0000313" key="2">
    <source>
        <dbReference type="EMBL" id="JAS01446.1"/>
    </source>
</evidence>